<proteinExistence type="predicted"/>
<sequence length="151" mass="16538">MATAKKAAASKTARKSSPATYTDPDLRDRLKAEIQAGEKGGKSGQWSARKSQLLATEYKKAGGGYKKPRGKKTEAQQNLDAWTDQEWTTEDGKPAVREGETARYLPKEAWEKLSPAERKATEAKKKAGSRKGKQVVTNTAAARRARKKTST</sequence>
<name>A0ABT6FJ08_9BACT</name>
<feature type="region of interest" description="Disordered" evidence="1">
    <location>
        <begin position="59"/>
        <end position="78"/>
    </location>
</feature>
<feature type="compositionally biased region" description="Basic and acidic residues" evidence="1">
    <location>
        <begin position="114"/>
        <end position="125"/>
    </location>
</feature>
<feature type="region of interest" description="Disordered" evidence="1">
    <location>
        <begin position="114"/>
        <end position="151"/>
    </location>
</feature>
<accession>A0ABT6FJ08</accession>
<dbReference type="EMBL" id="JARRAG010000002">
    <property type="protein sequence ID" value="MDG3007535.1"/>
    <property type="molecule type" value="Genomic_DNA"/>
</dbReference>
<dbReference type="RefSeq" id="WP_277863813.1">
    <property type="nucleotide sequence ID" value="NZ_JARRAG010000002.1"/>
</dbReference>
<dbReference type="Proteomes" id="UP001216907">
    <property type="component" value="Unassembled WGS sequence"/>
</dbReference>
<keyword evidence="3" id="KW-1185">Reference proteome</keyword>
<comment type="caution">
    <text evidence="2">The sequence shown here is derived from an EMBL/GenBank/DDBJ whole genome shotgun (WGS) entry which is preliminary data.</text>
</comment>
<evidence type="ECO:0000256" key="1">
    <source>
        <dbReference type="SAM" id="MobiDB-lite"/>
    </source>
</evidence>
<evidence type="ECO:0000313" key="3">
    <source>
        <dbReference type="Proteomes" id="UP001216907"/>
    </source>
</evidence>
<gene>
    <name evidence="2" type="ORF">PZE19_27550</name>
</gene>
<reference evidence="2 3" key="1">
    <citation type="submission" date="2023-03" db="EMBL/GenBank/DDBJ databases">
        <title>Paludisphaera mucosa sp. nov. a novel planctomycete from northern fen.</title>
        <authorList>
            <person name="Ivanova A."/>
        </authorList>
    </citation>
    <scope>NUCLEOTIDE SEQUENCE [LARGE SCALE GENOMIC DNA]</scope>
    <source>
        <strain evidence="2 3">Pla2</strain>
    </source>
</reference>
<organism evidence="2 3">
    <name type="scientific">Paludisphaera mucosa</name>
    <dbReference type="NCBI Taxonomy" id="3030827"/>
    <lineage>
        <taxon>Bacteria</taxon>
        <taxon>Pseudomonadati</taxon>
        <taxon>Planctomycetota</taxon>
        <taxon>Planctomycetia</taxon>
        <taxon>Isosphaerales</taxon>
        <taxon>Isosphaeraceae</taxon>
        <taxon>Paludisphaera</taxon>
    </lineage>
</organism>
<protein>
    <submittedName>
        <fullName evidence="2">DUF5872 domain-containing protein</fullName>
    </submittedName>
</protein>
<evidence type="ECO:0000313" key="2">
    <source>
        <dbReference type="EMBL" id="MDG3007535.1"/>
    </source>
</evidence>
<feature type="compositionally biased region" description="Low complexity" evidence="1">
    <location>
        <begin position="1"/>
        <end position="20"/>
    </location>
</feature>
<feature type="region of interest" description="Disordered" evidence="1">
    <location>
        <begin position="1"/>
        <end position="28"/>
    </location>
</feature>